<comment type="cofactor">
    <cofactor evidence="5">
        <name>heme</name>
        <dbReference type="ChEBI" id="CHEBI:30413"/>
    </cofactor>
</comment>
<evidence type="ECO:0000313" key="8">
    <source>
        <dbReference type="EMBL" id="TXG58359.1"/>
    </source>
</evidence>
<evidence type="ECO:0000256" key="1">
    <source>
        <dbReference type="ARBA" id="ARBA00010617"/>
    </source>
</evidence>
<sequence>MEYNTMMSLLVWSSLFLSAALILLFSRKKSGNGKQQPPGPPGWPIIGNILDLGTFPHQNFYKLRSKYGPVLWLKLGSVNTMVIQSAKAATEFFKNHDHIFCDRKSPIVLTAHNYSQGSLALGRYGVYWRIIRRLCSMELLVNKKINETASIRVKCIDNMIENIEEDSSAAQARGELGEVDLSQYLFFMAFNLVGKLTLSRDLLDSHSKEGQEFFEAMKKVMEWAGKPNLADFLPFLKRLDPQGIKRNMVRDMGCSLKIVSGFVKERIEEQCSREKTNKDFLDGLLDYEGDGKEGLDRISDQNVKIIILEMFFAGSETTSSTIEWAIAELLRNPEFMRKTKEELDRVVGQKRKVEEKDIDELPYLKAVVKETLRLHPPIPLLLPRNSMQETNFMGYLIPKDTQVFVNAWAIGRDPECWEDPMSFKPERFLGSNIEIKGQNFEFIPFGSGRRICVGISLAERALHLGVASLLHYFDWELGKDVTPESLDMNERMGITVRKLVPLKVIPKKRIMLERS</sequence>
<dbReference type="PANTHER" id="PTHR47950">
    <property type="entry name" value="CYTOCHROME P450, FAMILY 76, SUBFAMILY C, POLYPEPTIDE 5-RELATED"/>
    <property type="match status" value="1"/>
</dbReference>
<dbReference type="OrthoDB" id="1055148at2759"/>
<protein>
    <recommendedName>
        <fullName evidence="10">Cytochrome P450</fullName>
    </recommendedName>
</protein>
<dbReference type="InterPro" id="IPR002401">
    <property type="entry name" value="Cyt_P450_E_grp-I"/>
</dbReference>
<dbReference type="GO" id="GO:0016705">
    <property type="term" value="F:oxidoreductase activity, acting on paired donors, with incorporation or reduction of molecular oxygen"/>
    <property type="evidence" value="ECO:0007669"/>
    <property type="project" value="InterPro"/>
</dbReference>
<evidence type="ECO:0000256" key="7">
    <source>
        <dbReference type="SAM" id="Phobius"/>
    </source>
</evidence>
<dbReference type="GO" id="GO:0004497">
    <property type="term" value="F:monooxygenase activity"/>
    <property type="evidence" value="ECO:0007669"/>
    <property type="project" value="UniProtKB-KW"/>
</dbReference>
<gene>
    <name evidence="8" type="ORF">EZV62_016188</name>
</gene>
<dbReference type="SUPFAM" id="SSF48264">
    <property type="entry name" value="Cytochrome P450"/>
    <property type="match status" value="1"/>
</dbReference>
<accession>A0A5C7HNF6</accession>
<dbReference type="InterPro" id="IPR036396">
    <property type="entry name" value="Cyt_P450_sf"/>
</dbReference>
<evidence type="ECO:0000256" key="5">
    <source>
        <dbReference type="PIRSR" id="PIRSR602401-1"/>
    </source>
</evidence>
<evidence type="ECO:0000256" key="4">
    <source>
        <dbReference type="ARBA" id="ARBA00023004"/>
    </source>
</evidence>
<keyword evidence="2 5" id="KW-0479">Metal-binding</keyword>
<organism evidence="8 9">
    <name type="scientific">Acer yangbiense</name>
    <dbReference type="NCBI Taxonomy" id="1000413"/>
    <lineage>
        <taxon>Eukaryota</taxon>
        <taxon>Viridiplantae</taxon>
        <taxon>Streptophyta</taxon>
        <taxon>Embryophyta</taxon>
        <taxon>Tracheophyta</taxon>
        <taxon>Spermatophyta</taxon>
        <taxon>Magnoliopsida</taxon>
        <taxon>eudicotyledons</taxon>
        <taxon>Gunneridae</taxon>
        <taxon>Pentapetalae</taxon>
        <taxon>rosids</taxon>
        <taxon>malvids</taxon>
        <taxon>Sapindales</taxon>
        <taxon>Sapindaceae</taxon>
        <taxon>Hippocastanoideae</taxon>
        <taxon>Acereae</taxon>
        <taxon>Acer</taxon>
    </lineage>
</organism>
<dbReference type="CDD" id="cd11073">
    <property type="entry name" value="CYP76-like"/>
    <property type="match status" value="1"/>
</dbReference>
<comment type="similarity">
    <text evidence="1 6">Belongs to the cytochrome P450 family.</text>
</comment>
<dbReference type="InterPro" id="IPR017972">
    <property type="entry name" value="Cyt_P450_CS"/>
</dbReference>
<evidence type="ECO:0000256" key="3">
    <source>
        <dbReference type="ARBA" id="ARBA00023002"/>
    </source>
</evidence>
<dbReference type="Gene3D" id="1.10.630.10">
    <property type="entry name" value="Cytochrome P450"/>
    <property type="match status" value="1"/>
</dbReference>
<keyword evidence="3 6" id="KW-0560">Oxidoreductase</keyword>
<dbReference type="InterPro" id="IPR001128">
    <property type="entry name" value="Cyt_P450"/>
</dbReference>
<dbReference type="PANTHER" id="PTHR47950:SF15">
    <property type="entry name" value="CYTOCHROME P450"/>
    <property type="match status" value="1"/>
</dbReference>
<dbReference type="Pfam" id="PF00067">
    <property type="entry name" value="p450"/>
    <property type="match status" value="1"/>
</dbReference>
<keyword evidence="5 6" id="KW-0349">Heme</keyword>
<dbReference type="Proteomes" id="UP000323000">
    <property type="component" value="Chromosome 7"/>
</dbReference>
<name>A0A5C7HNF6_9ROSI</name>
<evidence type="ECO:0000256" key="6">
    <source>
        <dbReference type="RuleBase" id="RU000461"/>
    </source>
</evidence>
<dbReference type="AlphaFoldDB" id="A0A5C7HNF6"/>
<dbReference type="PRINTS" id="PR00385">
    <property type="entry name" value="P450"/>
</dbReference>
<keyword evidence="4 5" id="KW-0408">Iron</keyword>
<dbReference type="GO" id="GO:0020037">
    <property type="term" value="F:heme binding"/>
    <property type="evidence" value="ECO:0007669"/>
    <property type="project" value="InterPro"/>
</dbReference>
<evidence type="ECO:0008006" key="10">
    <source>
        <dbReference type="Google" id="ProtNLM"/>
    </source>
</evidence>
<evidence type="ECO:0000256" key="2">
    <source>
        <dbReference type="ARBA" id="ARBA00022723"/>
    </source>
</evidence>
<dbReference type="PROSITE" id="PS00086">
    <property type="entry name" value="CYTOCHROME_P450"/>
    <property type="match status" value="1"/>
</dbReference>
<proteinExistence type="inferred from homology"/>
<dbReference type="PRINTS" id="PR00463">
    <property type="entry name" value="EP450I"/>
</dbReference>
<keyword evidence="7" id="KW-1133">Transmembrane helix</keyword>
<feature type="binding site" description="axial binding residue" evidence="5">
    <location>
        <position position="452"/>
    </location>
    <ligand>
        <name>heme</name>
        <dbReference type="ChEBI" id="CHEBI:30413"/>
    </ligand>
    <ligandPart>
        <name>Fe</name>
        <dbReference type="ChEBI" id="CHEBI:18248"/>
    </ligandPart>
</feature>
<comment type="caution">
    <text evidence="8">The sequence shown here is derived from an EMBL/GenBank/DDBJ whole genome shotgun (WGS) entry which is preliminary data.</text>
</comment>
<keyword evidence="6" id="KW-0503">Monooxygenase</keyword>
<evidence type="ECO:0000313" key="9">
    <source>
        <dbReference type="Proteomes" id="UP000323000"/>
    </source>
</evidence>
<keyword evidence="7" id="KW-0812">Transmembrane</keyword>
<keyword evidence="7" id="KW-0472">Membrane</keyword>
<dbReference type="GO" id="GO:0005506">
    <property type="term" value="F:iron ion binding"/>
    <property type="evidence" value="ECO:0007669"/>
    <property type="project" value="InterPro"/>
</dbReference>
<feature type="transmembrane region" description="Helical" evidence="7">
    <location>
        <begin position="6"/>
        <end position="25"/>
    </location>
</feature>
<dbReference type="FunFam" id="1.10.630.10:FF:000007">
    <property type="entry name" value="Cytochrome P450 76C4"/>
    <property type="match status" value="1"/>
</dbReference>
<keyword evidence="9" id="KW-1185">Reference proteome</keyword>
<reference evidence="9" key="1">
    <citation type="journal article" date="2019" name="Gigascience">
        <title>De novo genome assembly of the endangered Acer yangbiense, a plant species with extremely small populations endemic to Yunnan Province, China.</title>
        <authorList>
            <person name="Yang J."/>
            <person name="Wariss H.M."/>
            <person name="Tao L."/>
            <person name="Zhang R."/>
            <person name="Yun Q."/>
            <person name="Hollingsworth P."/>
            <person name="Dao Z."/>
            <person name="Luo G."/>
            <person name="Guo H."/>
            <person name="Ma Y."/>
            <person name="Sun W."/>
        </authorList>
    </citation>
    <scope>NUCLEOTIDE SEQUENCE [LARGE SCALE GENOMIC DNA]</scope>
    <source>
        <strain evidence="9">cv. Malutang</strain>
    </source>
</reference>
<dbReference type="EMBL" id="VAHF01000007">
    <property type="protein sequence ID" value="TXG58359.1"/>
    <property type="molecule type" value="Genomic_DNA"/>
</dbReference>